<dbReference type="PANTHER" id="PTHR34473:SF2">
    <property type="entry name" value="UPF0699 TRANSMEMBRANE PROTEIN YDBT"/>
    <property type="match status" value="1"/>
</dbReference>
<dbReference type="RefSeq" id="WP_189628222.1">
    <property type="nucleotide sequence ID" value="NZ_BNAG01000001.1"/>
</dbReference>
<feature type="transmembrane region" description="Helical" evidence="1">
    <location>
        <begin position="373"/>
        <end position="393"/>
    </location>
</feature>
<evidence type="ECO:0000256" key="1">
    <source>
        <dbReference type="SAM" id="Phobius"/>
    </source>
</evidence>
<dbReference type="EMBL" id="BNAG01000001">
    <property type="protein sequence ID" value="GHE50744.1"/>
    <property type="molecule type" value="Genomic_DNA"/>
</dbReference>
<evidence type="ECO:0000259" key="2">
    <source>
        <dbReference type="Pfam" id="PF03703"/>
    </source>
</evidence>
<dbReference type="Proteomes" id="UP000658258">
    <property type="component" value="Unassembled WGS sequence"/>
</dbReference>
<evidence type="ECO:0000313" key="4">
    <source>
        <dbReference type="Proteomes" id="UP000658258"/>
    </source>
</evidence>
<dbReference type="Pfam" id="PF03703">
    <property type="entry name" value="bPH_2"/>
    <property type="match status" value="3"/>
</dbReference>
<sequence>MESISSKYASPTRQSRVAIGIILIKFIRFTLRSFWPLVLSLFIGRKAGNSFEEVIGYVALGIAALNLLGSVLTYFRFYFHIEGGAFIIDKGVLKKTKTNIPFERIQTINLQQNLLHQMFGVVSLEIDTAGAKKSELTIDALRKEDAEALRKYILEEREQLVDKTSQESAQVTTAEREEEVEETILSLSITDLFKVGVSQNHLKSMAILFAFVFSTLNELTDDVEDLVREQLSGFEEYVVTNSWIVFLGSVIIVAIIAFLYSLINTVLKNFELKLSTRKRGLKLVRGLFNREEISINRSKVQTISWSDNPLRKAFKMFTLEIEQASSAQADQLKAKIKIPGCYHQQVKHVVQMVFPFDISSEHEKHRVSHLLRYRLWLTVSLLPALVVILPAYYFWNPNALWLLLWIPTSLLAIELYYRKRSFELTAEMLRNNKGTFGNTHEIIQLYKVQAVIIKQSWYQRRKNLATVELSTAAGDISIPFIAMEKAEALENYVLYKVESSTEKWM</sequence>
<reference evidence="4" key="1">
    <citation type="journal article" date="2019" name="Int. J. Syst. Evol. Microbiol.">
        <title>The Global Catalogue of Microorganisms (GCM) 10K type strain sequencing project: providing services to taxonomists for standard genome sequencing and annotation.</title>
        <authorList>
            <consortium name="The Broad Institute Genomics Platform"/>
            <consortium name="The Broad Institute Genome Sequencing Center for Infectious Disease"/>
            <person name="Wu L."/>
            <person name="Ma J."/>
        </authorList>
    </citation>
    <scope>NUCLEOTIDE SEQUENCE [LARGE SCALE GENOMIC DNA]</scope>
    <source>
        <strain evidence="4">CGMCC 1.15111</strain>
    </source>
</reference>
<feature type="domain" description="YdbS-like PH" evidence="2">
    <location>
        <begin position="74"/>
        <end position="153"/>
    </location>
</feature>
<evidence type="ECO:0000313" key="3">
    <source>
        <dbReference type="EMBL" id="GHE50744.1"/>
    </source>
</evidence>
<name>A0ABQ3I3B4_9BACT</name>
<organism evidence="3 4">
    <name type="scientific">Roseivirga thermotolerans</name>
    <dbReference type="NCBI Taxonomy" id="1758176"/>
    <lineage>
        <taxon>Bacteria</taxon>
        <taxon>Pseudomonadati</taxon>
        <taxon>Bacteroidota</taxon>
        <taxon>Cytophagia</taxon>
        <taxon>Cytophagales</taxon>
        <taxon>Roseivirgaceae</taxon>
        <taxon>Roseivirga</taxon>
    </lineage>
</organism>
<accession>A0ABQ3I3B4</accession>
<feature type="transmembrane region" description="Helical" evidence="1">
    <location>
        <begin position="399"/>
        <end position="417"/>
    </location>
</feature>
<keyword evidence="4" id="KW-1185">Reference proteome</keyword>
<proteinExistence type="predicted"/>
<feature type="transmembrane region" description="Helical" evidence="1">
    <location>
        <begin position="240"/>
        <end position="263"/>
    </location>
</feature>
<dbReference type="PIRSF" id="PIRSF026631">
    <property type="entry name" value="UCP026631"/>
    <property type="match status" value="1"/>
</dbReference>
<keyword evidence="1" id="KW-0812">Transmembrane</keyword>
<keyword evidence="1" id="KW-0472">Membrane</keyword>
<gene>
    <name evidence="3" type="ORF">GCM10011340_00890</name>
</gene>
<feature type="domain" description="YdbS-like PH" evidence="2">
    <location>
        <begin position="417"/>
        <end position="492"/>
    </location>
</feature>
<feature type="transmembrane region" description="Helical" evidence="1">
    <location>
        <begin position="21"/>
        <end position="43"/>
    </location>
</feature>
<dbReference type="PANTHER" id="PTHR34473">
    <property type="entry name" value="UPF0699 TRANSMEMBRANE PROTEIN YDBS"/>
    <property type="match status" value="1"/>
</dbReference>
<protein>
    <submittedName>
        <fullName evidence="3">Membrane protein</fullName>
    </submittedName>
</protein>
<keyword evidence="1" id="KW-1133">Transmembrane helix</keyword>
<dbReference type="InterPro" id="IPR014529">
    <property type="entry name" value="UCP026631"/>
</dbReference>
<feature type="transmembrane region" description="Helical" evidence="1">
    <location>
        <begin position="55"/>
        <end position="75"/>
    </location>
</feature>
<comment type="caution">
    <text evidence="3">The sequence shown here is derived from an EMBL/GenBank/DDBJ whole genome shotgun (WGS) entry which is preliminary data.</text>
</comment>
<feature type="domain" description="YdbS-like PH" evidence="2">
    <location>
        <begin position="278"/>
        <end position="334"/>
    </location>
</feature>
<dbReference type="InterPro" id="IPR005182">
    <property type="entry name" value="YdbS-like_PH"/>
</dbReference>